<keyword evidence="10" id="KW-1185">Reference proteome</keyword>
<dbReference type="OrthoDB" id="9783757at2"/>
<dbReference type="PATRIC" id="fig|1838286.3.peg.2539"/>
<feature type="transmembrane region" description="Helical" evidence="7">
    <location>
        <begin position="262"/>
        <end position="283"/>
    </location>
</feature>
<feature type="transmembrane region" description="Helical" evidence="7">
    <location>
        <begin position="97"/>
        <end position="121"/>
    </location>
</feature>
<proteinExistence type="inferred from homology"/>
<name>A0A1D8AX54_9BACT</name>
<dbReference type="SUPFAM" id="SSF103473">
    <property type="entry name" value="MFS general substrate transporter"/>
    <property type="match status" value="1"/>
</dbReference>
<evidence type="ECO:0000259" key="8">
    <source>
        <dbReference type="PROSITE" id="PS50850"/>
    </source>
</evidence>
<dbReference type="InterPro" id="IPR051788">
    <property type="entry name" value="MFS_Transporter"/>
</dbReference>
<evidence type="ECO:0000256" key="1">
    <source>
        <dbReference type="ARBA" id="ARBA00004127"/>
    </source>
</evidence>
<feature type="transmembrane region" description="Helical" evidence="7">
    <location>
        <begin position="72"/>
        <end position="91"/>
    </location>
</feature>
<gene>
    <name evidence="9" type="ORF">Verru16b_02528</name>
</gene>
<evidence type="ECO:0000313" key="10">
    <source>
        <dbReference type="Proteomes" id="UP000095228"/>
    </source>
</evidence>
<sequence length="406" mass="42625">MNPSRLFTASCAALITTAMSFAIRGGATGDWIAQFNLTNEQAGWVNGTAFWGFTLAMMFGGPLVDTLGFKKILGIAFVGHLAGILLTIFAWDFWSLFAGTLLFGIANGSVEAACNPLVATLYPKDQTTKLNHFHVWFPGGIVIGGLLAFVFAKMGLGWQAQFATMLIPLAAYGFMFMGQALPQTQRVQRGESTGSMFAACVAPGFILMVACMLLTAATELGSGQWIPNILSHAGVSGILVLVWINGIMAVGRMFAGPFVHKLSPIGMLVMSAILSTLGLYAMSHSTGNMLFAAATVFAFGVCFFWPTMVGYVAENYPKTGALGMAIIGGAGMLSVSFVLPIIGRWYDAGIAARMPVGEAPTGDALATIQSAAGLQALGQVAVLPVVLTVVFILIAVMKKKPAAAAH</sequence>
<dbReference type="InterPro" id="IPR011701">
    <property type="entry name" value="MFS"/>
</dbReference>
<dbReference type="Pfam" id="PF07690">
    <property type="entry name" value="MFS_1"/>
    <property type="match status" value="1"/>
</dbReference>
<comment type="subcellular location">
    <subcellularLocation>
        <location evidence="1">Endomembrane system</location>
        <topology evidence="1">Multi-pass membrane protein</topology>
    </subcellularLocation>
</comment>
<keyword evidence="3" id="KW-0813">Transport</keyword>
<feature type="transmembrane region" description="Helical" evidence="7">
    <location>
        <begin position="289"/>
        <end position="313"/>
    </location>
</feature>
<dbReference type="GO" id="GO:0012505">
    <property type="term" value="C:endomembrane system"/>
    <property type="evidence" value="ECO:0007669"/>
    <property type="project" value="UniProtKB-SubCell"/>
</dbReference>
<keyword evidence="6 7" id="KW-0472">Membrane</keyword>
<protein>
    <submittedName>
        <fullName evidence="9">Major Facilitator Superfamily protein</fullName>
    </submittedName>
</protein>
<feature type="transmembrane region" description="Helical" evidence="7">
    <location>
        <begin position="158"/>
        <end position="175"/>
    </location>
</feature>
<dbReference type="PANTHER" id="PTHR23514">
    <property type="entry name" value="BYPASS OF STOP CODON PROTEIN 6"/>
    <property type="match status" value="1"/>
</dbReference>
<feature type="transmembrane region" description="Helical" evidence="7">
    <location>
        <begin position="325"/>
        <end position="346"/>
    </location>
</feature>
<accession>A0A1D8AX54</accession>
<feature type="transmembrane region" description="Helical" evidence="7">
    <location>
        <begin position="376"/>
        <end position="396"/>
    </location>
</feature>
<feature type="transmembrane region" description="Helical" evidence="7">
    <location>
        <begin position="196"/>
        <end position="217"/>
    </location>
</feature>
<organism evidence="9 10">
    <name type="scientific">Lacunisphaera limnophila</name>
    <dbReference type="NCBI Taxonomy" id="1838286"/>
    <lineage>
        <taxon>Bacteria</taxon>
        <taxon>Pseudomonadati</taxon>
        <taxon>Verrucomicrobiota</taxon>
        <taxon>Opitutia</taxon>
        <taxon>Opitutales</taxon>
        <taxon>Opitutaceae</taxon>
        <taxon>Lacunisphaera</taxon>
    </lineage>
</organism>
<dbReference type="GO" id="GO:0016020">
    <property type="term" value="C:membrane"/>
    <property type="evidence" value="ECO:0007669"/>
    <property type="project" value="TreeGrafter"/>
</dbReference>
<dbReference type="RefSeq" id="WP_069962594.1">
    <property type="nucleotide sequence ID" value="NZ_CP016094.1"/>
</dbReference>
<dbReference type="AlphaFoldDB" id="A0A1D8AX54"/>
<dbReference type="PANTHER" id="PTHR23514:SF3">
    <property type="entry name" value="BYPASS OF STOP CODON PROTEIN 6"/>
    <property type="match status" value="1"/>
</dbReference>
<dbReference type="STRING" id="1838286.Verru16b_02528"/>
<feature type="transmembrane region" description="Helical" evidence="7">
    <location>
        <begin position="41"/>
        <end position="60"/>
    </location>
</feature>
<dbReference type="KEGG" id="obg:Verru16b_02528"/>
<evidence type="ECO:0000256" key="3">
    <source>
        <dbReference type="ARBA" id="ARBA00022448"/>
    </source>
</evidence>
<evidence type="ECO:0000313" key="9">
    <source>
        <dbReference type="EMBL" id="AOS45447.1"/>
    </source>
</evidence>
<dbReference type="EMBL" id="CP016094">
    <property type="protein sequence ID" value="AOS45447.1"/>
    <property type="molecule type" value="Genomic_DNA"/>
</dbReference>
<keyword evidence="4 7" id="KW-0812">Transmembrane</keyword>
<dbReference type="Proteomes" id="UP000095228">
    <property type="component" value="Chromosome"/>
</dbReference>
<feature type="transmembrane region" description="Helical" evidence="7">
    <location>
        <begin position="229"/>
        <end position="250"/>
    </location>
</feature>
<feature type="transmembrane region" description="Helical" evidence="7">
    <location>
        <begin position="133"/>
        <end position="152"/>
    </location>
</feature>
<evidence type="ECO:0000256" key="2">
    <source>
        <dbReference type="ARBA" id="ARBA00008335"/>
    </source>
</evidence>
<dbReference type="Gene3D" id="1.20.1250.20">
    <property type="entry name" value="MFS general substrate transporter like domains"/>
    <property type="match status" value="1"/>
</dbReference>
<evidence type="ECO:0000256" key="4">
    <source>
        <dbReference type="ARBA" id="ARBA00022692"/>
    </source>
</evidence>
<reference evidence="9 10" key="1">
    <citation type="submission" date="2016-06" db="EMBL/GenBank/DDBJ databases">
        <title>Three novel species with peptidoglycan cell walls form the new genus Lacunisphaera gen. nov. in the family Opitutaceae of the verrucomicrobial subdivision 4.</title>
        <authorList>
            <person name="Rast P."/>
            <person name="Gloeckner I."/>
            <person name="Jogler M."/>
            <person name="Boedeker C."/>
            <person name="Jeske O."/>
            <person name="Wiegand S."/>
            <person name="Reinhardt R."/>
            <person name="Schumann P."/>
            <person name="Rohde M."/>
            <person name="Spring S."/>
            <person name="Gloeckner F.O."/>
            <person name="Jogler C."/>
        </authorList>
    </citation>
    <scope>NUCLEOTIDE SEQUENCE [LARGE SCALE GENOMIC DNA]</scope>
    <source>
        <strain evidence="9 10">IG16b</strain>
    </source>
</reference>
<dbReference type="GO" id="GO:0022857">
    <property type="term" value="F:transmembrane transporter activity"/>
    <property type="evidence" value="ECO:0007669"/>
    <property type="project" value="InterPro"/>
</dbReference>
<keyword evidence="5 7" id="KW-1133">Transmembrane helix</keyword>
<dbReference type="InterPro" id="IPR036259">
    <property type="entry name" value="MFS_trans_sf"/>
</dbReference>
<feature type="domain" description="Major facilitator superfamily (MFS) profile" evidence="8">
    <location>
        <begin position="5"/>
        <end position="400"/>
    </location>
</feature>
<evidence type="ECO:0000256" key="7">
    <source>
        <dbReference type="SAM" id="Phobius"/>
    </source>
</evidence>
<dbReference type="InterPro" id="IPR020846">
    <property type="entry name" value="MFS_dom"/>
</dbReference>
<evidence type="ECO:0000256" key="6">
    <source>
        <dbReference type="ARBA" id="ARBA00023136"/>
    </source>
</evidence>
<evidence type="ECO:0000256" key="5">
    <source>
        <dbReference type="ARBA" id="ARBA00022989"/>
    </source>
</evidence>
<comment type="similarity">
    <text evidence="2">Belongs to the major facilitator superfamily.</text>
</comment>
<dbReference type="PROSITE" id="PS50850">
    <property type="entry name" value="MFS"/>
    <property type="match status" value="1"/>
</dbReference>